<organism evidence="8 9">
    <name type="scientific">Elongatibacter sediminis</name>
    <dbReference type="NCBI Taxonomy" id="3119006"/>
    <lineage>
        <taxon>Bacteria</taxon>
        <taxon>Pseudomonadati</taxon>
        <taxon>Pseudomonadota</taxon>
        <taxon>Gammaproteobacteria</taxon>
        <taxon>Chromatiales</taxon>
        <taxon>Wenzhouxiangellaceae</taxon>
        <taxon>Elongatibacter</taxon>
    </lineage>
</organism>
<dbReference type="EMBL" id="JAZHOG010000008">
    <property type="protein sequence ID" value="MEJ8568492.1"/>
    <property type="molecule type" value="Genomic_DNA"/>
</dbReference>
<dbReference type="PANTHER" id="PTHR45339:SF5">
    <property type="entry name" value="HISTIDINE KINASE"/>
    <property type="match status" value="1"/>
</dbReference>
<dbReference type="AlphaFoldDB" id="A0AAW9REE9"/>
<dbReference type="InterPro" id="IPR011006">
    <property type="entry name" value="CheY-like_superfamily"/>
</dbReference>
<feature type="compositionally biased region" description="Basic and acidic residues" evidence="5">
    <location>
        <begin position="226"/>
        <end position="238"/>
    </location>
</feature>
<feature type="modified residue" description="Phosphohistidine" evidence="3">
    <location>
        <position position="187"/>
    </location>
</feature>
<dbReference type="Gene3D" id="1.20.120.160">
    <property type="entry name" value="HPT domain"/>
    <property type="match status" value="1"/>
</dbReference>
<dbReference type="Proteomes" id="UP001359886">
    <property type="component" value="Unassembled WGS sequence"/>
</dbReference>
<evidence type="ECO:0000256" key="4">
    <source>
        <dbReference type="PROSITE-ProRule" id="PRU00169"/>
    </source>
</evidence>
<evidence type="ECO:0000313" key="8">
    <source>
        <dbReference type="EMBL" id="MEJ8568492.1"/>
    </source>
</evidence>
<dbReference type="GO" id="GO:0005524">
    <property type="term" value="F:ATP binding"/>
    <property type="evidence" value="ECO:0007669"/>
    <property type="project" value="UniProtKB-KW"/>
</dbReference>
<comment type="caution">
    <text evidence="8">The sequence shown here is derived from an EMBL/GenBank/DDBJ whole genome shotgun (WGS) entry which is preliminary data.</text>
</comment>
<dbReference type="SUPFAM" id="SSF47226">
    <property type="entry name" value="Histidine-containing phosphotransfer domain, HPT domain"/>
    <property type="match status" value="1"/>
</dbReference>
<dbReference type="InterPro" id="IPR036641">
    <property type="entry name" value="HPT_dom_sf"/>
</dbReference>
<evidence type="ECO:0000259" key="6">
    <source>
        <dbReference type="PROSITE" id="PS50110"/>
    </source>
</evidence>
<dbReference type="SMART" id="SM00448">
    <property type="entry name" value="REC"/>
    <property type="match status" value="1"/>
</dbReference>
<dbReference type="InterPro" id="IPR001789">
    <property type="entry name" value="Sig_transdc_resp-reg_receiver"/>
</dbReference>
<name>A0AAW9REE9_9GAMM</name>
<dbReference type="GO" id="GO:0004672">
    <property type="term" value="F:protein kinase activity"/>
    <property type="evidence" value="ECO:0007669"/>
    <property type="project" value="UniProtKB-ARBA"/>
</dbReference>
<proteinExistence type="predicted"/>
<dbReference type="Pfam" id="PF01627">
    <property type="entry name" value="Hpt"/>
    <property type="match status" value="1"/>
</dbReference>
<evidence type="ECO:0000313" key="9">
    <source>
        <dbReference type="Proteomes" id="UP001359886"/>
    </source>
</evidence>
<dbReference type="PROSITE" id="PS50110">
    <property type="entry name" value="RESPONSE_REGULATORY"/>
    <property type="match status" value="1"/>
</dbReference>
<evidence type="ECO:0000256" key="2">
    <source>
        <dbReference type="ARBA" id="ARBA00023012"/>
    </source>
</evidence>
<keyword evidence="1 4" id="KW-0597">Phosphoprotein</keyword>
<dbReference type="GO" id="GO:0000160">
    <property type="term" value="P:phosphorelay signal transduction system"/>
    <property type="evidence" value="ECO:0007669"/>
    <property type="project" value="UniProtKB-KW"/>
</dbReference>
<accession>A0AAW9REE9</accession>
<dbReference type="RefSeq" id="WP_354695814.1">
    <property type="nucleotide sequence ID" value="NZ_JAZHOG010000008.1"/>
</dbReference>
<gene>
    <name evidence="8" type="ORF">V3330_12735</name>
</gene>
<dbReference type="GO" id="GO:0005886">
    <property type="term" value="C:plasma membrane"/>
    <property type="evidence" value="ECO:0007669"/>
    <property type="project" value="UniProtKB-SubCell"/>
</dbReference>
<feature type="region of interest" description="Disordered" evidence="5">
    <location>
        <begin position="212"/>
        <end position="246"/>
    </location>
</feature>
<dbReference type="PANTHER" id="PTHR45339">
    <property type="entry name" value="HYBRID SIGNAL TRANSDUCTION HISTIDINE KINASE J"/>
    <property type="match status" value="1"/>
</dbReference>
<dbReference type="SUPFAM" id="SSF52172">
    <property type="entry name" value="CheY-like"/>
    <property type="match status" value="1"/>
</dbReference>
<dbReference type="PROSITE" id="PS50894">
    <property type="entry name" value="HPT"/>
    <property type="match status" value="1"/>
</dbReference>
<feature type="modified residue" description="4-aspartylphosphate" evidence="4">
    <location>
        <position position="57"/>
    </location>
</feature>
<keyword evidence="9" id="KW-1185">Reference proteome</keyword>
<dbReference type="CDD" id="cd17546">
    <property type="entry name" value="REC_hyHK_CKI1_RcsC-like"/>
    <property type="match status" value="1"/>
</dbReference>
<feature type="domain" description="HPt" evidence="7">
    <location>
        <begin position="144"/>
        <end position="241"/>
    </location>
</feature>
<dbReference type="InterPro" id="IPR008207">
    <property type="entry name" value="Sig_transdc_His_kin_Hpt_dom"/>
</dbReference>
<reference evidence="8 9" key="1">
    <citation type="submission" date="2024-02" db="EMBL/GenBank/DDBJ databases">
        <title>A novel Wenzhouxiangellaceae bacterium, isolated from coastal sediments.</title>
        <authorList>
            <person name="Du Z.-J."/>
            <person name="Ye Y.-Q."/>
            <person name="Zhang X.-Y."/>
        </authorList>
    </citation>
    <scope>NUCLEOTIDE SEQUENCE [LARGE SCALE GENOMIC DNA]</scope>
    <source>
        <strain evidence="8 9">CH-27</strain>
    </source>
</reference>
<keyword evidence="2" id="KW-0902">Two-component regulatory system</keyword>
<feature type="domain" description="Response regulatory" evidence="6">
    <location>
        <begin position="8"/>
        <end position="127"/>
    </location>
</feature>
<evidence type="ECO:0000256" key="3">
    <source>
        <dbReference type="PROSITE-ProRule" id="PRU00110"/>
    </source>
</evidence>
<evidence type="ECO:0000259" key="7">
    <source>
        <dbReference type="PROSITE" id="PS50894"/>
    </source>
</evidence>
<dbReference type="CDD" id="cd00088">
    <property type="entry name" value="HPT"/>
    <property type="match status" value="1"/>
</dbReference>
<evidence type="ECO:0000256" key="5">
    <source>
        <dbReference type="SAM" id="MobiDB-lite"/>
    </source>
</evidence>
<protein>
    <submittedName>
        <fullName evidence="8">Response regulator</fullName>
    </submittedName>
</protein>
<evidence type="ECO:0000256" key="1">
    <source>
        <dbReference type="ARBA" id="ARBA00022553"/>
    </source>
</evidence>
<dbReference type="Pfam" id="PF00072">
    <property type="entry name" value="Response_reg"/>
    <property type="match status" value="1"/>
</dbReference>
<dbReference type="Gene3D" id="3.40.50.2300">
    <property type="match status" value="1"/>
</dbReference>
<sequence>MAGETALRILVADDNEINQRVIRGMLEHRGHEVDSVHNGEEVLCALAANPYDLVIMDCMMPSMDGYESTRKIRASKNQGFDPDIPVLAITALAAPGDREKCLACGMDDYISKPVVADYLFEKLDTLFGELEPSDSRAATAVHAPSPPPADILDSLKDRLATDLKHWRQELQRLSNTDGLQALGQLAHKIRGAADVFGEQALSKAAENLENCARNNDGKSAPGLKSRLTEEIRHLESRLHPPRRKHD</sequence>